<evidence type="ECO:0000313" key="2">
    <source>
        <dbReference type="EMBL" id="KAF9020194.1"/>
    </source>
</evidence>
<evidence type="ECO:0000313" key="3">
    <source>
        <dbReference type="Proteomes" id="UP000772434"/>
    </source>
</evidence>
<feature type="compositionally biased region" description="Basic residues" evidence="1">
    <location>
        <begin position="19"/>
        <end position="31"/>
    </location>
</feature>
<proteinExistence type="predicted"/>
<dbReference type="Proteomes" id="UP000772434">
    <property type="component" value="Unassembled WGS sequence"/>
</dbReference>
<accession>A0A9P5TVP4</accession>
<dbReference type="AlphaFoldDB" id="A0A9P5TVP4"/>
<evidence type="ECO:0000256" key="1">
    <source>
        <dbReference type="SAM" id="MobiDB-lite"/>
    </source>
</evidence>
<gene>
    <name evidence="2" type="ORF">BDP27DRAFT_1354620</name>
</gene>
<organism evidence="2 3">
    <name type="scientific">Rhodocollybia butyracea</name>
    <dbReference type="NCBI Taxonomy" id="206335"/>
    <lineage>
        <taxon>Eukaryota</taxon>
        <taxon>Fungi</taxon>
        <taxon>Dikarya</taxon>
        <taxon>Basidiomycota</taxon>
        <taxon>Agaricomycotina</taxon>
        <taxon>Agaricomycetes</taxon>
        <taxon>Agaricomycetidae</taxon>
        <taxon>Agaricales</taxon>
        <taxon>Marasmiineae</taxon>
        <taxon>Omphalotaceae</taxon>
        <taxon>Rhodocollybia</taxon>
    </lineage>
</organism>
<name>A0A9P5TVP4_9AGAR</name>
<feature type="region of interest" description="Disordered" evidence="1">
    <location>
        <begin position="1"/>
        <end position="45"/>
    </location>
</feature>
<keyword evidence="3" id="KW-1185">Reference proteome</keyword>
<protein>
    <submittedName>
        <fullName evidence="2">Uncharacterized protein</fullName>
    </submittedName>
</protein>
<reference evidence="2" key="1">
    <citation type="submission" date="2020-11" db="EMBL/GenBank/DDBJ databases">
        <authorList>
            <consortium name="DOE Joint Genome Institute"/>
            <person name="Ahrendt S."/>
            <person name="Riley R."/>
            <person name="Andreopoulos W."/>
            <person name="Labutti K."/>
            <person name="Pangilinan J."/>
            <person name="Ruiz-Duenas F.J."/>
            <person name="Barrasa J.M."/>
            <person name="Sanchez-Garcia M."/>
            <person name="Camarero S."/>
            <person name="Miyauchi S."/>
            <person name="Serrano A."/>
            <person name="Linde D."/>
            <person name="Babiker R."/>
            <person name="Drula E."/>
            <person name="Ayuso-Fernandez I."/>
            <person name="Pacheco R."/>
            <person name="Padilla G."/>
            <person name="Ferreira P."/>
            <person name="Barriuso J."/>
            <person name="Kellner H."/>
            <person name="Castanera R."/>
            <person name="Alfaro M."/>
            <person name="Ramirez L."/>
            <person name="Pisabarro A.G."/>
            <person name="Kuo A."/>
            <person name="Tritt A."/>
            <person name="Lipzen A."/>
            <person name="He G."/>
            <person name="Yan M."/>
            <person name="Ng V."/>
            <person name="Cullen D."/>
            <person name="Martin F."/>
            <person name="Rosso M.-N."/>
            <person name="Henrissat B."/>
            <person name="Hibbett D."/>
            <person name="Martinez A.T."/>
            <person name="Grigoriev I.V."/>
        </authorList>
    </citation>
    <scope>NUCLEOTIDE SEQUENCE</scope>
    <source>
        <strain evidence="2">AH 40177</strain>
    </source>
</reference>
<dbReference type="OrthoDB" id="3048978at2759"/>
<comment type="caution">
    <text evidence="2">The sequence shown here is derived from an EMBL/GenBank/DDBJ whole genome shotgun (WGS) entry which is preliminary data.</text>
</comment>
<dbReference type="EMBL" id="JADNRY010001165">
    <property type="protein sequence ID" value="KAF9020194.1"/>
    <property type="molecule type" value="Genomic_DNA"/>
</dbReference>
<sequence length="312" mass="34967">MPRQRQTARRAVPSGAAARTHRSQGRSKRRKVNEEALEEEEGQIAQDTAVLGNSYASYTPPYTGPRPRPQNQSSFLSKLAAELVDKILGDGVLNERDHLALSGVCTAMRLGYTEEFWNATLKVHTPFSHNQFTYRLLHDPCNTREGCHIHEEKTCLSGAVNTTVHAAGSSNTQGTVPAAAHIWTRAITRINDKSMNPGIDFDGPCYKARHKRCKCMRFMGQGHAKVISNVNIKKTSWGHIFYHYQGLSEYVSHTDFDSESKVNTKGERTEMYCLAQVDAAILNEVGGVWAAGRVRKSEEGKKRKRPPKDRDW</sequence>